<keyword evidence="1" id="KW-0805">Transcription regulation</keyword>
<protein>
    <submittedName>
        <fullName evidence="5">WYL domain-containing protein</fullName>
    </submittedName>
</protein>
<evidence type="ECO:0000256" key="3">
    <source>
        <dbReference type="ARBA" id="ARBA00023163"/>
    </source>
</evidence>
<keyword evidence="2" id="KW-0238">DNA-binding</keyword>
<evidence type="ECO:0000259" key="4">
    <source>
        <dbReference type="PROSITE" id="PS51000"/>
    </source>
</evidence>
<keyword evidence="6" id="KW-1185">Reference proteome</keyword>
<reference evidence="5 6" key="1">
    <citation type="journal article" date="2019" name="Int. J. Syst. Evol. Microbiol.">
        <title>The Global Catalogue of Microorganisms (GCM) 10K type strain sequencing project: providing services to taxonomists for standard genome sequencing and annotation.</title>
        <authorList>
            <consortium name="The Broad Institute Genomics Platform"/>
            <consortium name="The Broad Institute Genome Sequencing Center for Infectious Disease"/>
            <person name="Wu L."/>
            <person name="Ma J."/>
        </authorList>
    </citation>
    <scope>NUCLEOTIDE SEQUENCE [LARGE SCALE GENOMIC DNA]</scope>
    <source>
        <strain evidence="5 6">JCM 10425</strain>
    </source>
</reference>
<comment type="caution">
    <text evidence="5">The sequence shown here is derived from an EMBL/GenBank/DDBJ whole genome shotgun (WGS) entry which is preliminary data.</text>
</comment>
<keyword evidence="3" id="KW-0804">Transcription</keyword>
<dbReference type="SUPFAM" id="SSF46785">
    <property type="entry name" value="Winged helix' DNA-binding domain"/>
    <property type="match status" value="1"/>
</dbReference>
<dbReference type="Proteomes" id="UP001500967">
    <property type="component" value="Unassembled WGS sequence"/>
</dbReference>
<evidence type="ECO:0000313" key="5">
    <source>
        <dbReference type="EMBL" id="GAA0238211.1"/>
    </source>
</evidence>
<dbReference type="InterPro" id="IPR013196">
    <property type="entry name" value="HTH_11"/>
</dbReference>
<gene>
    <name evidence="5" type="ORF">GCM10009539_24350</name>
</gene>
<dbReference type="InterPro" id="IPR001034">
    <property type="entry name" value="DeoR_HTH"/>
</dbReference>
<dbReference type="EMBL" id="BAAAGX010000009">
    <property type="protein sequence ID" value="GAA0238211.1"/>
    <property type="molecule type" value="Genomic_DNA"/>
</dbReference>
<organism evidence="5 6">
    <name type="scientific">Cryptosporangium japonicum</name>
    <dbReference type="NCBI Taxonomy" id="80872"/>
    <lineage>
        <taxon>Bacteria</taxon>
        <taxon>Bacillati</taxon>
        <taxon>Actinomycetota</taxon>
        <taxon>Actinomycetes</taxon>
        <taxon>Cryptosporangiales</taxon>
        <taxon>Cryptosporangiaceae</taxon>
        <taxon>Cryptosporangium</taxon>
    </lineage>
</organism>
<dbReference type="Pfam" id="PF13280">
    <property type="entry name" value="WYL"/>
    <property type="match status" value="1"/>
</dbReference>
<dbReference type="PANTHER" id="PTHR34580">
    <property type="match status" value="1"/>
</dbReference>
<dbReference type="InterPro" id="IPR018356">
    <property type="entry name" value="Tscrpt_reg_HTH_DeoR_CS"/>
</dbReference>
<accession>A0ABN0U476</accession>
<dbReference type="Gene3D" id="1.10.10.10">
    <property type="entry name" value="Winged helix-like DNA-binding domain superfamily/Winged helix DNA-binding domain"/>
    <property type="match status" value="1"/>
</dbReference>
<evidence type="ECO:0000256" key="2">
    <source>
        <dbReference type="ARBA" id="ARBA00023125"/>
    </source>
</evidence>
<proteinExistence type="predicted"/>
<name>A0ABN0U476_9ACTN</name>
<dbReference type="PROSITE" id="PS51000">
    <property type="entry name" value="HTH_DEOR_2"/>
    <property type="match status" value="1"/>
</dbReference>
<dbReference type="Pfam" id="PF08279">
    <property type="entry name" value="HTH_11"/>
    <property type="match status" value="1"/>
</dbReference>
<dbReference type="RefSeq" id="WP_344648875.1">
    <property type="nucleotide sequence ID" value="NZ_BAAAGX010000009.1"/>
</dbReference>
<dbReference type="SMART" id="SM00420">
    <property type="entry name" value="HTH_DEOR"/>
    <property type="match status" value="1"/>
</dbReference>
<dbReference type="InterPro" id="IPR051534">
    <property type="entry name" value="CBASS_pafABC_assoc_protein"/>
</dbReference>
<dbReference type="PANTHER" id="PTHR34580:SF3">
    <property type="entry name" value="PROTEIN PAFB"/>
    <property type="match status" value="1"/>
</dbReference>
<dbReference type="InterPro" id="IPR036388">
    <property type="entry name" value="WH-like_DNA-bd_sf"/>
</dbReference>
<evidence type="ECO:0000256" key="1">
    <source>
        <dbReference type="ARBA" id="ARBA00023015"/>
    </source>
</evidence>
<sequence>MLETSARLLRLLSLLQQHRDWSGPQLADRLGVTVRTVRRDVDRLRELGYPVHGTVGNVGGYHLGAGSSMPPLLLDDEETVAVAVGLRTAANGSIAGIEETSVRALLKLEQILPSHLRHRVSAFSAATVSANHPVAVISAELLTTLAAACRDHQRLRIDYRSHDGSESLRQVEPHKLVHAGRRWYLVAFDLDRNDWRTFRVDRLRPWTPPGPRFVPRTPPDQDIGAYASWAVGVQQYRYRARFTMHAPADQVAAKVGAEAGLVEAIDERSCTLRSGSNSLDGLAFHVTLLGFEFTVHEPPELIERFRVLRDRMDNAVE</sequence>
<feature type="domain" description="HTH deoR-type" evidence="4">
    <location>
        <begin position="4"/>
        <end position="67"/>
    </location>
</feature>
<dbReference type="InterPro" id="IPR036390">
    <property type="entry name" value="WH_DNA-bd_sf"/>
</dbReference>
<dbReference type="PROSITE" id="PS00894">
    <property type="entry name" value="HTH_DEOR_1"/>
    <property type="match status" value="1"/>
</dbReference>
<dbReference type="PROSITE" id="PS52050">
    <property type="entry name" value="WYL"/>
    <property type="match status" value="1"/>
</dbReference>
<dbReference type="InterPro" id="IPR026881">
    <property type="entry name" value="WYL_dom"/>
</dbReference>
<evidence type="ECO:0000313" key="6">
    <source>
        <dbReference type="Proteomes" id="UP001500967"/>
    </source>
</evidence>